<gene>
    <name evidence="3" type="ORF">BCR32DRAFT_267562</name>
</gene>
<dbReference type="Pfam" id="PF11817">
    <property type="entry name" value="Foie-gras_1"/>
    <property type="match status" value="1"/>
</dbReference>
<dbReference type="SUPFAM" id="SSF48452">
    <property type="entry name" value="TPR-like"/>
    <property type="match status" value="1"/>
</dbReference>
<dbReference type="InterPro" id="IPR011990">
    <property type="entry name" value="TPR-like_helical_dom_sf"/>
</dbReference>
<name>A0A1Y1XB22_9FUNG</name>
<keyword evidence="4" id="KW-1185">Reference proteome</keyword>
<sequence length="1318" mass="152780">MENYPFDSIYQQVPVLAVVGLTNTLLNENSTEPRLQSQILEPNLNSPLTSIKGQLIQYFTEQNKLNAWDVFRKNIGFFHAIFFERDRLIRPRKINTNPNVHSEISPLNPNSPLYPKGIMTTLWVQKYTTQIPCTMLLFTDMYEYNVNDQSGIQERDYDKLITSEIIERKKNCQERGIKLVVIVMIKYHETELSRIDEKVSFYRKTCNLDAKNTIFVLPYGSNPVELLTSIKKTIYEPSVNYYRELNRRIKKKKSKHVPSNPIFSPGTLPLQDGSLSLSGWNVRYDLKSAFIAEFRQDMDIAIKNYENAYLELRNMFNSDPTNNNGSNKPILEPNSKEWNDGKMIADCINIKICQLYLYKEQPLSAFSQFQTHLQKYKTLPEYINNNSNYRIINRIPKYVRPESSNGTIQYWAWMTIQMKAFSELIELAQHKLGLNLPYPTLNYKNINSNVNSSSLLHSYSNSSLAELENDLYIQKNITDPNMFIQQAGFYYLLTSQCVEERWNCFKILQKESTERELSAEEKNLLNSESQIDYASVIIDILKKAYEQFKNQKNGRMTLYLARNIAKMYEEKNNYEIALKFYDRISKTYRNENWNVLLTDILKLIVKCSKETHSYQILIESLVELLSGDMGLEFSERIEIQDELLGLISGSIPFQMNEDPLNNRNIHIKLNNINSFVSCKVKFNKSETLINTPAKFQLSLNTNNIKSPAKPITFSKLLINFNDPNFNICLYNNEDIKEVTFNEVSDGENFRRIKNKNGLITEWINIKDLKHETVKTNFGSEDFLCKTVNLSLCSNMRKIFEGEINTDTPIDLKVVSVSLIIESAVSNLILTADDLEQEYSVNNSRESTWCEIIQDEPMKLIPNENIKNELRIIKRQPEIKIMTKHDHVAFIDEIFPIELEILNAENENIHAYLSVMCIDCVITENINEINKPLEQMKETLEYINIGVIPGGQSIKKMIYIFNSNDIGNKELKVKVEYFIENKETKTQLLPSPKYYSKSYDEMIDFKIAFEISTNVIFQNQYQPFEQEEPTYSLDLYDEEIESEDEELIEYNTNKIEYYKLEVTMYTNNVCKCDIDVMELILKKPSIPGITLSYSILGNVDFKSIDWEMGTKVNYFFLIKVVSDVSLKNNVIDLGDLLIRWKRNPSYQMFNIPVNFNQSLIPLHNIEVNAEPIKIAAAIPSDVYLGEVFTLTYYITNLTLSIEELSITMNSQNSFSFSGYKQTTFDLLPLSTHILHYNLYPLTVGHLKLPEFNIQCKTQNINPKICSTKLAVSQQPHPQSALSSSSTYDSAPSSPTTYSIYSIDKNQTQSLYVFVKPKVI</sequence>
<evidence type="ECO:0008006" key="5">
    <source>
        <dbReference type="Google" id="ProtNLM"/>
    </source>
</evidence>
<dbReference type="Proteomes" id="UP000193944">
    <property type="component" value="Unassembled WGS sequence"/>
</dbReference>
<organism evidence="3 4">
    <name type="scientific">Anaeromyces robustus</name>
    <dbReference type="NCBI Taxonomy" id="1754192"/>
    <lineage>
        <taxon>Eukaryota</taxon>
        <taxon>Fungi</taxon>
        <taxon>Fungi incertae sedis</taxon>
        <taxon>Chytridiomycota</taxon>
        <taxon>Chytridiomycota incertae sedis</taxon>
        <taxon>Neocallimastigomycetes</taxon>
        <taxon>Neocallimastigales</taxon>
        <taxon>Neocallimastigaceae</taxon>
        <taxon>Anaeromyces</taxon>
    </lineage>
</organism>
<comment type="caution">
    <text evidence="3">The sequence shown here is derived from an EMBL/GenBank/DDBJ whole genome shotgun (WGS) entry which is preliminary data.</text>
</comment>
<evidence type="ECO:0000313" key="3">
    <source>
        <dbReference type="EMBL" id="ORX82554.1"/>
    </source>
</evidence>
<evidence type="ECO:0000259" key="1">
    <source>
        <dbReference type="Pfam" id="PF07919"/>
    </source>
</evidence>
<feature type="domain" description="Trafficking protein particle complex subunit 11" evidence="2">
    <location>
        <begin position="338"/>
        <end position="626"/>
    </location>
</feature>
<dbReference type="EMBL" id="MCFG01000092">
    <property type="protein sequence ID" value="ORX82554.1"/>
    <property type="molecule type" value="Genomic_DNA"/>
</dbReference>
<feature type="domain" description="Gryzun putative trafficking through Golgi" evidence="1">
    <location>
        <begin position="665"/>
        <end position="980"/>
    </location>
</feature>
<proteinExistence type="predicted"/>
<reference evidence="3 4" key="2">
    <citation type="submission" date="2016-08" db="EMBL/GenBank/DDBJ databases">
        <title>Pervasive Adenine N6-methylation of Active Genes in Fungi.</title>
        <authorList>
            <consortium name="DOE Joint Genome Institute"/>
            <person name="Mondo S.J."/>
            <person name="Dannebaum R.O."/>
            <person name="Kuo R.C."/>
            <person name="Labutti K."/>
            <person name="Haridas S."/>
            <person name="Kuo A."/>
            <person name="Salamov A."/>
            <person name="Ahrendt S.R."/>
            <person name="Lipzen A."/>
            <person name="Sullivan W."/>
            <person name="Andreopoulos W.B."/>
            <person name="Clum A."/>
            <person name="Lindquist E."/>
            <person name="Daum C."/>
            <person name="Ramamoorthy G.K."/>
            <person name="Gryganskyi A."/>
            <person name="Culley D."/>
            <person name="Magnuson J.K."/>
            <person name="James T.Y."/>
            <person name="O'Malley M.A."/>
            <person name="Stajich J.E."/>
            <person name="Spatafora J.W."/>
            <person name="Visel A."/>
            <person name="Grigoriev I.V."/>
        </authorList>
    </citation>
    <scope>NUCLEOTIDE SEQUENCE [LARGE SCALE GENOMIC DNA]</scope>
    <source>
        <strain evidence="3 4">S4</strain>
    </source>
</reference>
<dbReference type="PANTHER" id="PTHR14374">
    <property type="entry name" value="FOIE GRAS"/>
    <property type="match status" value="1"/>
</dbReference>
<dbReference type="InterPro" id="IPR012880">
    <property type="entry name" value="Gryzun"/>
</dbReference>
<dbReference type="Pfam" id="PF07919">
    <property type="entry name" value="Gryzun"/>
    <property type="match status" value="2"/>
</dbReference>
<feature type="domain" description="Gryzun putative trafficking through Golgi" evidence="1">
    <location>
        <begin position="1134"/>
        <end position="1248"/>
    </location>
</feature>
<dbReference type="OrthoDB" id="2123169at2759"/>
<evidence type="ECO:0000313" key="4">
    <source>
        <dbReference type="Proteomes" id="UP000193944"/>
    </source>
</evidence>
<reference evidence="3 4" key="1">
    <citation type="submission" date="2016-08" db="EMBL/GenBank/DDBJ databases">
        <title>A Parts List for Fungal Cellulosomes Revealed by Comparative Genomics.</title>
        <authorList>
            <consortium name="DOE Joint Genome Institute"/>
            <person name="Haitjema C.H."/>
            <person name="Gilmore S.P."/>
            <person name="Henske J.K."/>
            <person name="Solomon K.V."/>
            <person name="De Groot R."/>
            <person name="Kuo A."/>
            <person name="Mondo S.J."/>
            <person name="Salamov A.A."/>
            <person name="Labutti K."/>
            <person name="Zhao Z."/>
            <person name="Chiniquy J."/>
            <person name="Barry K."/>
            <person name="Brewer H.M."/>
            <person name="Purvine S.O."/>
            <person name="Wright A.T."/>
            <person name="Boxma B."/>
            <person name="Van Alen T."/>
            <person name="Hackstein J.H."/>
            <person name="Baker S.E."/>
            <person name="Grigoriev I.V."/>
            <person name="O'Malley M.A."/>
        </authorList>
    </citation>
    <scope>NUCLEOTIDE SEQUENCE [LARGE SCALE GENOMIC DNA]</scope>
    <source>
        <strain evidence="3 4">S4</strain>
    </source>
</reference>
<dbReference type="STRING" id="1754192.A0A1Y1XB22"/>
<accession>A0A1Y1XB22</accession>
<dbReference type="InterPro" id="IPR021773">
    <property type="entry name" value="TPC11"/>
</dbReference>
<evidence type="ECO:0000259" key="2">
    <source>
        <dbReference type="Pfam" id="PF11817"/>
    </source>
</evidence>
<dbReference type="PANTHER" id="PTHR14374:SF0">
    <property type="entry name" value="TRAFFICKING PROTEIN PARTICLE COMPLEX SUBUNIT 11"/>
    <property type="match status" value="1"/>
</dbReference>
<protein>
    <recommendedName>
        <fullName evidence="5">Trafficking protein particle complex subunit 11 domain-containing protein</fullName>
    </recommendedName>
</protein>